<dbReference type="GO" id="GO:0000155">
    <property type="term" value="F:phosphorelay sensor kinase activity"/>
    <property type="evidence" value="ECO:0007669"/>
    <property type="project" value="InterPro"/>
</dbReference>
<dbReference type="AlphaFoldDB" id="A0A0F8W9K1"/>
<accession>A0A0F8W9K1</accession>
<dbReference type="PROSITE" id="PS50109">
    <property type="entry name" value="HIS_KIN"/>
    <property type="match status" value="1"/>
</dbReference>
<dbReference type="EMBL" id="LAZR01066501">
    <property type="protein sequence ID" value="KKK53447.1"/>
    <property type="molecule type" value="Genomic_DNA"/>
</dbReference>
<feature type="domain" description="Histidine kinase" evidence="6">
    <location>
        <begin position="55"/>
        <end position="289"/>
    </location>
</feature>
<comment type="catalytic activity">
    <reaction evidence="1">
        <text>ATP + protein L-histidine = ADP + protein N-phospho-L-histidine.</text>
        <dbReference type="EC" id="2.7.13.3"/>
    </reaction>
</comment>
<dbReference type="InterPro" id="IPR003661">
    <property type="entry name" value="HisK_dim/P_dom"/>
</dbReference>
<feature type="non-terminal residue" evidence="7">
    <location>
        <position position="346"/>
    </location>
</feature>
<keyword evidence="5" id="KW-0418">Kinase</keyword>
<dbReference type="InterPro" id="IPR005467">
    <property type="entry name" value="His_kinase_dom"/>
</dbReference>
<dbReference type="InterPro" id="IPR003594">
    <property type="entry name" value="HATPase_dom"/>
</dbReference>
<dbReference type="PANTHER" id="PTHR43547">
    <property type="entry name" value="TWO-COMPONENT HISTIDINE KINASE"/>
    <property type="match status" value="1"/>
</dbReference>
<dbReference type="InterPro" id="IPR004358">
    <property type="entry name" value="Sig_transdc_His_kin-like_C"/>
</dbReference>
<feature type="non-terminal residue" evidence="7">
    <location>
        <position position="1"/>
    </location>
</feature>
<dbReference type="EC" id="2.7.13.3" evidence="2"/>
<dbReference type="SUPFAM" id="SSF47384">
    <property type="entry name" value="Homodimeric domain of signal transducing histidine kinase"/>
    <property type="match status" value="1"/>
</dbReference>
<protein>
    <recommendedName>
        <fullName evidence="2">histidine kinase</fullName>
        <ecNumber evidence="2">2.7.13.3</ecNumber>
    </recommendedName>
</protein>
<evidence type="ECO:0000256" key="1">
    <source>
        <dbReference type="ARBA" id="ARBA00000085"/>
    </source>
</evidence>
<dbReference type="SMART" id="SM00387">
    <property type="entry name" value="HATPase_c"/>
    <property type="match status" value="1"/>
</dbReference>
<gene>
    <name evidence="7" type="ORF">LCGC14_3094700</name>
</gene>
<dbReference type="Pfam" id="PF02518">
    <property type="entry name" value="HATPase_c"/>
    <property type="match status" value="1"/>
</dbReference>
<evidence type="ECO:0000256" key="4">
    <source>
        <dbReference type="ARBA" id="ARBA00022679"/>
    </source>
</evidence>
<dbReference type="InterPro" id="IPR036890">
    <property type="entry name" value="HATPase_C_sf"/>
</dbReference>
<dbReference type="Pfam" id="PF00512">
    <property type="entry name" value="HisKA"/>
    <property type="match status" value="1"/>
</dbReference>
<dbReference type="FunFam" id="3.30.565.10:FF:000006">
    <property type="entry name" value="Sensor histidine kinase WalK"/>
    <property type="match status" value="1"/>
</dbReference>
<evidence type="ECO:0000256" key="2">
    <source>
        <dbReference type="ARBA" id="ARBA00012438"/>
    </source>
</evidence>
<dbReference type="Gene3D" id="3.30.565.10">
    <property type="entry name" value="Histidine kinase-like ATPase, C-terminal domain"/>
    <property type="match status" value="1"/>
</dbReference>
<evidence type="ECO:0000256" key="5">
    <source>
        <dbReference type="ARBA" id="ARBA00022777"/>
    </source>
</evidence>
<organism evidence="7">
    <name type="scientific">marine sediment metagenome</name>
    <dbReference type="NCBI Taxonomy" id="412755"/>
    <lineage>
        <taxon>unclassified sequences</taxon>
        <taxon>metagenomes</taxon>
        <taxon>ecological metagenomes</taxon>
    </lineage>
</organism>
<dbReference type="SUPFAM" id="SSF55874">
    <property type="entry name" value="ATPase domain of HSP90 chaperone/DNA topoisomerase II/histidine kinase"/>
    <property type="match status" value="1"/>
</dbReference>
<name>A0A0F8W9K1_9ZZZZ</name>
<dbReference type="PANTHER" id="PTHR43547:SF2">
    <property type="entry name" value="HYBRID SIGNAL TRANSDUCTION HISTIDINE KINASE C"/>
    <property type="match status" value="1"/>
</dbReference>
<dbReference type="PRINTS" id="PR00344">
    <property type="entry name" value="BCTRLSENSOR"/>
</dbReference>
<dbReference type="InterPro" id="IPR036097">
    <property type="entry name" value="HisK_dim/P_sf"/>
</dbReference>
<evidence type="ECO:0000256" key="3">
    <source>
        <dbReference type="ARBA" id="ARBA00022553"/>
    </source>
</evidence>
<dbReference type="FunFam" id="1.10.287.130:FF:000045">
    <property type="entry name" value="Two-component system sensor histidine kinase/response regulator"/>
    <property type="match status" value="1"/>
</dbReference>
<proteinExistence type="predicted"/>
<dbReference type="SMART" id="SM00388">
    <property type="entry name" value="HisKA"/>
    <property type="match status" value="1"/>
</dbReference>
<keyword evidence="4" id="KW-0808">Transferase</keyword>
<reference evidence="7" key="1">
    <citation type="journal article" date="2015" name="Nature">
        <title>Complex archaea that bridge the gap between prokaryotes and eukaryotes.</title>
        <authorList>
            <person name="Spang A."/>
            <person name="Saw J.H."/>
            <person name="Jorgensen S.L."/>
            <person name="Zaremba-Niedzwiedzka K."/>
            <person name="Martijn J."/>
            <person name="Lind A.E."/>
            <person name="van Eijk R."/>
            <person name="Schleper C."/>
            <person name="Guy L."/>
            <person name="Ettema T.J."/>
        </authorList>
    </citation>
    <scope>NUCLEOTIDE SEQUENCE</scope>
</reference>
<comment type="caution">
    <text evidence="7">The sequence shown here is derived from an EMBL/GenBank/DDBJ whole genome shotgun (WGS) entry which is preliminary data.</text>
</comment>
<evidence type="ECO:0000259" key="6">
    <source>
        <dbReference type="PROSITE" id="PS50109"/>
    </source>
</evidence>
<dbReference type="CDD" id="cd00082">
    <property type="entry name" value="HisKA"/>
    <property type="match status" value="1"/>
</dbReference>
<sequence>PVPLFLLDLLILGRLAYARQITNNRRKLNFELQLERAEFQRREEVDQMKLQFFTNISHEFRTPLTLLLGPLQKLKENISIRERDKQFGIMEKNVNRMLRLVNQIIDFRKMDQGALEFKAAEGDVVNTIKEVCSVFDEMAAIRKIRYDQLYYESEINAWYDHDKIEKILTNILSNAFHYSLDGGKIRVEVDTCNSIENKELSDTLKSENRTAVAEDYFYISVSDTGKGISKEDIDRIFKRFYKVEDSDGTGMGIGLSLVKKLLEMHKAEIHITSEINKGSSFIVYFPMGKEYLGAGEESDTDKTIKHEGSPALQEAILKDEVPEYADNLETIQVSRPSQSYLKKLPL</sequence>
<evidence type="ECO:0000313" key="7">
    <source>
        <dbReference type="EMBL" id="KKK53447.1"/>
    </source>
</evidence>
<dbReference type="Gene3D" id="1.10.287.130">
    <property type="match status" value="1"/>
</dbReference>
<keyword evidence="3" id="KW-0597">Phosphoprotein</keyword>